<feature type="compositionally biased region" description="Low complexity" evidence="1">
    <location>
        <begin position="13"/>
        <end position="32"/>
    </location>
</feature>
<evidence type="ECO:0000256" key="1">
    <source>
        <dbReference type="SAM" id="MobiDB-lite"/>
    </source>
</evidence>
<keyword evidence="3" id="KW-1185">Reference proteome</keyword>
<evidence type="ECO:0008006" key="4">
    <source>
        <dbReference type="Google" id="ProtNLM"/>
    </source>
</evidence>
<evidence type="ECO:0000313" key="2">
    <source>
        <dbReference type="EMBL" id="KAK0638555.1"/>
    </source>
</evidence>
<dbReference type="EMBL" id="JAULSV010000007">
    <property type="protein sequence ID" value="KAK0638555.1"/>
    <property type="molecule type" value="Genomic_DNA"/>
</dbReference>
<sequence length="153" mass="17249">MTKSKKREKARQQEAQKAAQKSTTSTTATNAPTTIASRNKALCTPELLELILLGLDISFLLTTVQRVCKFWHAVVAESATLQQHLFFKPIPSTPSPSDPPISNPHRTFNPLLYRCFKDLFPYDSASPPKSHPYDRFDYPEIPAREGIVSSEFR</sequence>
<dbReference type="SUPFAM" id="SSF81383">
    <property type="entry name" value="F-box domain"/>
    <property type="match status" value="1"/>
</dbReference>
<name>A0AA40CHK4_9PEZI</name>
<comment type="caution">
    <text evidence="2">The sequence shown here is derived from an EMBL/GenBank/DDBJ whole genome shotgun (WGS) entry which is preliminary data.</text>
</comment>
<organism evidence="2 3">
    <name type="scientific">Cercophora newfieldiana</name>
    <dbReference type="NCBI Taxonomy" id="92897"/>
    <lineage>
        <taxon>Eukaryota</taxon>
        <taxon>Fungi</taxon>
        <taxon>Dikarya</taxon>
        <taxon>Ascomycota</taxon>
        <taxon>Pezizomycotina</taxon>
        <taxon>Sordariomycetes</taxon>
        <taxon>Sordariomycetidae</taxon>
        <taxon>Sordariales</taxon>
        <taxon>Lasiosphaeriaceae</taxon>
        <taxon>Cercophora</taxon>
    </lineage>
</organism>
<evidence type="ECO:0000313" key="3">
    <source>
        <dbReference type="Proteomes" id="UP001174936"/>
    </source>
</evidence>
<proteinExistence type="predicted"/>
<accession>A0AA40CHK4</accession>
<gene>
    <name evidence="2" type="ORF">B0T16DRAFT_462325</name>
</gene>
<protein>
    <recommendedName>
        <fullName evidence="4">F-box domain-containing protein</fullName>
    </recommendedName>
</protein>
<reference evidence="2" key="1">
    <citation type="submission" date="2023-06" db="EMBL/GenBank/DDBJ databases">
        <title>Genome-scale phylogeny and comparative genomics of the fungal order Sordariales.</title>
        <authorList>
            <consortium name="Lawrence Berkeley National Laboratory"/>
            <person name="Hensen N."/>
            <person name="Bonometti L."/>
            <person name="Westerberg I."/>
            <person name="Brannstrom I.O."/>
            <person name="Guillou S."/>
            <person name="Cros-Aarteil S."/>
            <person name="Calhoun S."/>
            <person name="Haridas S."/>
            <person name="Kuo A."/>
            <person name="Mondo S."/>
            <person name="Pangilinan J."/>
            <person name="Riley R."/>
            <person name="Labutti K."/>
            <person name="Andreopoulos B."/>
            <person name="Lipzen A."/>
            <person name="Chen C."/>
            <person name="Yanf M."/>
            <person name="Daum C."/>
            <person name="Ng V."/>
            <person name="Clum A."/>
            <person name="Steindorff A."/>
            <person name="Ohm R."/>
            <person name="Martin F."/>
            <person name="Silar P."/>
            <person name="Natvig D."/>
            <person name="Lalanne C."/>
            <person name="Gautier V."/>
            <person name="Ament-Velasquez S.L."/>
            <person name="Kruys A."/>
            <person name="Hutchinson M.I."/>
            <person name="Powell A.J."/>
            <person name="Barry K."/>
            <person name="Miller A.N."/>
            <person name="Grigoriev I.V."/>
            <person name="Debuchy R."/>
            <person name="Gladieux P."/>
            <person name="Thoren M.H."/>
            <person name="Johannesson H."/>
        </authorList>
    </citation>
    <scope>NUCLEOTIDE SEQUENCE</scope>
    <source>
        <strain evidence="2">SMH2532-1</strain>
    </source>
</reference>
<dbReference type="Proteomes" id="UP001174936">
    <property type="component" value="Unassembled WGS sequence"/>
</dbReference>
<dbReference type="InterPro" id="IPR036047">
    <property type="entry name" value="F-box-like_dom_sf"/>
</dbReference>
<dbReference type="AlphaFoldDB" id="A0AA40CHK4"/>
<feature type="region of interest" description="Disordered" evidence="1">
    <location>
        <begin position="1"/>
        <end position="32"/>
    </location>
</feature>